<dbReference type="EMBL" id="JBEPMM010000028">
    <property type="protein sequence ID" value="MET3695428.1"/>
    <property type="molecule type" value="Genomic_DNA"/>
</dbReference>
<sequence>MREALDLFAYRVVREAGSLIAALGGLDSFVFTGGHR</sequence>
<dbReference type="Proteomes" id="UP001549145">
    <property type="component" value="Unassembled WGS sequence"/>
</dbReference>
<keyword evidence="2" id="KW-1185">Reference proteome</keyword>
<proteinExistence type="predicted"/>
<dbReference type="Gene3D" id="3.30.420.40">
    <property type="match status" value="1"/>
</dbReference>
<gene>
    <name evidence="1" type="ORF">ABID43_004996</name>
</gene>
<protein>
    <submittedName>
        <fullName evidence="1">Acetate kinase</fullName>
    </submittedName>
</protein>
<reference evidence="1 2" key="1">
    <citation type="submission" date="2024-06" db="EMBL/GenBank/DDBJ databases">
        <title>Genomic Encyclopedia of Type Strains, Phase IV (KMG-IV): sequencing the most valuable type-strain genomes for metagenomic binning, comparative biology and taxonomic classification.</title>
        <authorList>
            <person name="Goeker M."/>
        </authorList>
    </citation>
    <scope>NUCLEOTIDE SEQUENCE [LARGE SCALE GENOMIC DNA]</scope>
    <source>
        <strain evidence="1 2">DSM 21331</strain>
    </source>
</reference>
<evidence type="ECO:0000313" key="1">
    <source>
        <dbReference type="EMBL" id="MET3695428.1"/>
    </source>
</evidence>
<dbReference type="GO" id="GO:0016301">
    <property type="term" value="F:kinase activity"/>
    <property type="evidence" value="ECO:0007669"/>
    <property type="project" value="UniProtKB-KW"/>
</dbReference>
<name>A0ABV2LC44_9HYPH</name>
<keyword evidence="1" id="KW-0418">Kinase</keyword>
<comment type="caution">
    <text evidence="1">The sequence shown here is derived from an EMBL/GenBank/DDBJ whole genome shotgun (WGS) entry which is preliminary data.</text>
</comment>
<evidence type="ECO:0000313" key="2">
    <source>
        <dbReference type="Proteomes" id="UP001549145"/>
    </source>
</evidence>
<dbReference type="InterPro" id="IPR043129">
    <property type="entry name" value="ATPase_NBD"/>
</dbReference>
<dbReference type="SUPFAM" id="SSF53067">
    <property type="entry name" value="Actin-like ATPase domain"/>
    <property type="match status" value="1"/>
</dbReference>
<keyword evidence="1" id="KW-0808">Transferase</keyword>
<organism evidence="1 2">
    <name type="scientific">Methylobacterium goesingense</name>
    <dbReference type="NCBI Taxonomy" id="243690"/>
    <lineage>
        <taxon>Bacteria</taxon>
        <taxon>Pseudomonadati</taxon>
        <taxon>Pseudomonadota</taxon>
        <taxon>Alphaproteobacteria</taxon>
        <taxon>Hyphomicrobiales</taxon>
        <taxon>Methylobacteriaceae</taxon>
        <taxon>Methylobacterium</taxon>
    </lineage>
</organism>
<accession>A0ABV2LC44</accession>